<evidence type="ECO:0000313" key="2">
    <source>
        <dbReference type="EMBL" id="EDV57126.1"/>
    </source>
</evidence>
<dbReference type="GO" id="GO:0045434">
    <property type="term" value="P:negative regulation of female receptivity, post-mating"/>
    <property type="evidence" value="ECO:0007669"/>
    <property type="project" value="EnsemblMetazoa"/>
</dbReference>
<evidence type="ECO:0000313" key="3">
    <source>
        <dbReference type="Proteomes" id="UP000008711"/>
    </source>
</evidence>
<protein>
    <submittedName>
        <fullName evidence="2">Uncharacterized protein</fullName>
    </submittedName>
</protein>
<keyword evidence="1" id="KW-0732">Signal</keyword>
<accession>B3NRA7</accession>
<dbReference type="PhylomeDB" id="B3NRA7"/>
<dbReference type="OMA" id="GFRPVFY"/>
<sequence>MIRILVLMITFALMTGSALCSIEQLLRIFGGGSGGSSTLDINRVVTVVPPIGDLSFGYGFRPGFY</sequence>
<feature type="signal peptide" evidence="1">
    <location>
        <begin position="1"/>
        <end position="20"/>
    </location>
</feature>
<dbReference type="EMBL" id="CH954179">
    <property type="protein sequence ID" value="EDV57126.1"/>
    <property type="molecule type" value="Genomic_DNA"/>
</dbReference>
<feature type="chain" id="PRO_5002792405" evidence="1">
    <location>
        <begin position="21"/>
        <end position="65"/>
    </location>
</feature>
<dbReference type="AlphaFoldDB" id="B3NRA7"/>
<keyword evidence="3" id="KW-1185">Reference proteome</keyword>
<reference evidence="2 3" key="1">
    <citation type="journal article" date="2007" name="Nature">
        <title>Evolution of genes and genomes on the Drosophila phylogeny.</title>
        <authorList>
            <consortium name="Drosophila 12 Genomes Consortium"/>
            <person name="Clark A.G."/>
            <person name="Eisen M.B."/>
            <person name="Smith D.R."/>
            <person name="Bergman C.M."/>
            <person name="Oliver B."/>
            <person name="Markow T.A."/>
            <person name="Kaufman T.C."/>
            <person name="Kellis M."/>
            <person name="Gelbart W."/>
            <person name="Iyer V.N."/>
            <person name="Pollard D.A."/>
            <person name="Sackton T.B."/>
            <person name="Larracuente A.M."/>
            <person name="Singh N.D."/>
            <person name="Abad J.P."/>
            <person name="Abt D.N."/>
            <person name="Adryan B."/>
            <person name="Aguade M."/>
            <person name="Akashi H."/>
            <person name="Anderson W.W."/>
            <person name="Aquadro C.F."/>
            <person name="Ardell D.H."/>
            <person name="Arguello R."/>
            <person name="Artieri C.G."/>
            <person name="Barbash D.A."/>
            <person name="Barker D."/>
            <person name="Barsanti P."/>
            <person name="Batterham P."/>
            <person name="Batzoglou S."/>
            <person name="Begun D."/>
            <person name="Bhutkar A."/>
            <person name="Blanco E."/>
            <person name="Bosak S.A."/>
            <person name="Bradley R.K."/>
            <person name="Brand A.D."/>
            <person name="Brent M.R."/>
            <person name="Brooks A.N."/>
            <person name="Brown R.H."/>
            <person name="Butlin R.K."/>
            <person name="Caggese C."/>
            <person name="Calvi B.R."/>
            <person name="Bernardo de Carvalho A."/>
            <person name="Caspi A."/>
            <person name="Castrezana S."/>
            <person name="Celniker S.E."/>
            <person name="Chang J.L."/>
            <person name="Chapple C."/>
            <person name="Chatterji S."/>
            <person name="Chinwalla A."/>
            <person name="Civetta A."/>
            <person name="Clifton S.W."/>
            <person name="Comeron J.M."/>
            <person name="Costello J.C."/>
            <person name="Coyne J.A."/>
            <person name="Daub J."/>
            <person name="David R.G."/>
            <person name="Delcher A.L."/>
            <person name="Delehaunty K."/>
            <person name="Do C.B."/>
            <person name="Ebling H."/>
            <person name="Edwards K."/>
            <person name="Eickbush T."/>
            <person name="Evans J.D."/>
            <person name="Filipski A."/>
            <person name="Findeiss S."/>
            <person name="Freyhult E."/>
            <person name="Fulton L."/>
            <person name="Fulton R."/>
            <person name="Garcia A.C."/>
            <person name="Gardiner A."/>
            <person name="Garfield D.A."/>
            <person name="Garvin B.E."/>
            <person name="Gibson G."/>
            <person name="Gilbert D."/>
            <person name="Gnerre S."/>
            <person name="Godfrey J."/>
            <person name="Good R."/>
            <person name="Gotea V."/>
            <person name="Gravely B."/>
            <person name="Greenberg A.J."/>
            <person name="Griffiths-Jones S."/>
            <person name="Gross S."/>
            <person name="Guigo R."/>
            <person name="Gustafson E.A."/>
            <person name="Haerty W."/>
            <person name="Hahn M.W."/>
            <person name="Halligan D.L."/>
            <person name="Halpern A.L."/>
            <person name="Halter G.M."/>
            <person name="Han M.V."/>
            <person name="Heger A."/>
            <person name="Hillier L."/>
            <person name="Hinrichs A.S."/>
            <person name="Holmes I."/>
            <person name="Hoskins R.A."/>
            <person name="Hubisz M.J."/>
            <person name="Hultmark D."/>
            <person name="Huntley M.A."/>
            <person name="Jaffe D.B."/>
            <person name="Jagadeeshan S."/>
            <person name="Jeck W.R."/>
            <person name="Johnson J."/>
            <person name="Jones C.D."/>
            <person name="Jordan W.C."/>
            <person name="Karpen G.H."/>
            <person name="Kataoka E."/>
            <person name="Keightley P.D."/>
            <person name="Kheradpour P."/>
            <person name="Kirkness E.F."/>
            <person name="Koerich L.B."/>
            <person name="Kristiansen K."/>
            <person name="Kudrna D."/>
            <person name="Kulathinal R.J."/>
            <person name="Kumar S."/>
            <person name="Kwok R."/>
            <person name="Lander E."/>
            <person name="Langley C.H."/>
            <person name="Lapoint R."/>
            <person name="Lazzaro B.P."/>
            <person name="Lee S.J."/>
            <person name="Levesque L."/>
            <person name="Li R."/>
            <person name="Lin C.F."/>
            <person name="Lin M.F."/>
            <person name="Lindblad-Toh K."/>
            <person name="Llopart A."/>
            <person name="Long M."/>
            <person name="Low L."/>
            <person name="Lozovsky E."/>
            <person name="Lu J."/>
            <person name="Luo M."/>
            <person name="Machado C.A."/>
            <person name="Makalowski W."/>
            <person name="Marzo M."/>
            <person name="Matsuda M."/>
            <person name="Matzkin L."/>
            <person name="McAllister B."/>
            <person name="McBride C.S."/>
            <person name="McKernan B."/>
            <person name="McKernan K."/>
            <person name="Mendez-Lago M."/>
            <person name="Minx P."/>
            <person name="Mollenhauer M.U."/>
            <person name="Montooth K."/>
            <person name="Mount S.M."/>
            <person name="Mu X."/>
            <person name="Myers E."/>
            <person name="Negre B."/>
            <person name="Newfeld S."/>
            <person name="Nielsen R."/>
            <person name="Noor M.A."/>
            <person name="O'Grady P."/>
            <person name="Pachter L."/>
            <person name="Papaceit M."/>
            <person name="Parisi M.J."/>
            <person name="Parisi M."/>
            <person name="Parts L."/>
            <person name="Pedersen J.S."/>
            <person name="Pesole G."/>
            <person name="Phillippy A.M."/>
            <person name="Ponting C.P."/>
            <person name="Pop M."/>
            <person name="Porcelli D."/>
            <person name="Powell J.R."/>
            <person name="Prohaska S."/>
            <person name="Pruitt K."/>
            <person name="Puig M."/>
            <person name="Quesneville H."/>
            <person name="Ram K.R."/>
            <person name="Rand D."/>
            <person name="Rasmussen M.D."/>
            <person name="Reed L.K."/>
            <person name="Reenan R."/>
            <person name="Reily A."/>
            <person name="Remington K.A."/>
            <person name="Rieger T.T."/>
            <person name="Ritchie M.G."/>
            <person name="Robin C."/>
            <person name="Rogers Y.H."/>
            <person name="Rohde C."/>
            <person name="Rozas J."/>
            <person name="Rubenfield M.J."/>
            <person name="Ruiz A."/>
            <person name="Russo S."/>
            <person name="Salzberg S.L."/>
            <person name="Sanchez-Gracia A."/>
            <person name="Saranga D.J."/>
            <person name="Sato H."/>
            <person name="Schaeffer S.W."/>
            <person name="Schatz M.C."/>
            <person name="Schlenke T."/>
            <person name="Schwartz R."/>
            <person name="Segarra C."/>
            <person name="Singh R.S."/>
            <person name="Sirot L."/>
            <person name="Sirota M."/>
            <person name="Sisneros N.B."/>
            <person name="Smith C.D."/>
            <person name="Smith T.F."/>
            <person name="Spieth J."/>
            <person name="Stage D.E."/>
            <person name="Stark A."/>
            <person name="Stephan W."/>
            <person name="Strausberg R.L."/>
            <person name="Strempel S."/>
            <person name="Sturgill D."/>
            <person name="Sutton G."/>
            <person name="Sutton G.G."/>
            <person name="Tao W."/>
            <person name="Teichmann S."/>
            <person name="Tobari Y.N."/>
            <person name="Tomimura Y."/>
            <person name="Tsolas J.M."/>
            <person name="Valente V.L."/>
            <person name="Venter E."/>
            <person name="Venter J.C."/>
            <person name="Vicario S."/>
            <person name="Vieira F.G."/>
            <person name="Vilella A.J."/>
            <person name="Villasante A."/>
            <person name="Walenz B."/>
            <person name="Wang J."/>
            <person name="Wasserman M."/>
            <person name="Watts T."/>
            <person name="Wilson D."/>
            <person name="Wilson R.K."/>
            <person name="Wing R.A."/>
            <person name="Wolfner M.F."/>
            <person name="Wong A."/>
            <person name="Wong G.K."/>
            <person name="Wu C.I."/>
            <person name="Wu G."/>
            <person name="Yamamoto D."/>
            <person name="Yang H.P."/>
            <person name="Yang S.P."/>
            <person name="Yorke J.A."/>
            <person name="Yoshida K."/>
            <person name="Zdobnov E."/>
            <person name="Zhang P."/>
            <person name="Zhang Y."/>
            <person name="Zimin A.V."/>
            <person name="Baldwin J."/>
            <person name="Abdouelleil A."/>
            <person name="Abdulkadir J."/>
            <person name="Abebe A."/>
            <person name="Abera B."/>
            <person name="Abreu J."/>
            <person name="Acer S.C."/>
            <person name="Aftuck L."/>
            <person name="Alexander A."/>
            <person name="An P."/>
            <person name="Anderson E."/>
            <person name="Anderson S."/>
            <person name="Arachi H."/>
            <person name="Azer M."/>
            <person name="Bachantsang P."/>
            <person name="Barry A."/>
            <person name="Bayul T."/>
            <person name="Berlin A."/>
            <person name="Bessette D."/>
            <person name="Bloom T."/>
            <person name="Blye J."/>
            <person name="Boguslavskiy L."/>
            <person name="Bonnet C."/>
            <person name="Boukhgalter B."/>
            <person name="Bourzgui I."/>
            <person name="Brown A."/>
            <person name="Cahill P."/>
            <person name="Channer S."/>
            <person name="Cheshatsang Y."/>
            <person name="Chuda L."/>
            <person name="Citroen M."/>
            <person name="Collymore A."/>
            <person name="Cooke P."/>
            <person name="Costello M."/>
            <person name="D'Aco K."/>
            <person name="Daza R."/>
            <person name="De Haan G."/>
            <person name="DeGray S."/>
            <person name="DeMaso C."/>
            <person name="Dhargay N."/>
            <person name="Dooley K."/>
            <person name="Dooley E."/>
            <person name="Doricent M."/>
            <person name="Dorje P."/>
            <person name="Dorjee K."/>
            <person name="Dupes A."/>
            <person name="Elong R."/>
            <person name="Falk J."/>
            <person name="Farina A."/>
            <person name="Faro S."/>
            <person name="Ferguson D."/>
            <person name="Fisher S."/>
            <person name="Foley C.D."/>
            <person name="Franke A."/>
            <person name="Friedrich D."/>
            <person name="Gadbois L."/>
            <person name="Gearin G."/>
            <person name="Gearin C.R."/>
            <person name="Giannoukos G."/>
            <person name="Goode T."/>
            <person name="Graham J."/>
            <person name="Grandbois E."/>
            <person name="Grewal S."/>
            <person name="Gyaltsen K."/>
            <person name="Hafez N."/>
            <person name="Hagos B."/>
            <person name="Hall J."/>
            <person name="Henson C."/>
            <person name="Hollinger A."/>
            <person name="Honan T."/>
            <person name="Huard M.D."/>
            <person name="Hughes L."/>
            <person name="Hurhula B."/>
            <person name="Husby M.E."/>
            <person name="Kamat A."/>
            <person name="Kanga B."/>
            <person name="Kashin S."/>
            <person name="Khazanovich D."/>
            <person name="Kisner P."/>
            <person name="Lance K."/>
            <person name="Lara M."/>
            <person name="Lee W."/>
            <person name="Lennon N."/>
            <person name="Letendre F."/>
            <person name="LeVine R."/>
            <person name="Lipovsky A."/>
            <person name="Liu X."/>
            <person name="Liu J."/>
            <person name="Liu S."/>
            <person name="Lokyitsang T."/>
            <person name="Lokyitsang Y."/>
            <person name="Lubonja R."/>
            <person name="Lui A."/>
            <person name="MacDonald P."/>
            <person name="Magnisalis V."/>
            <person name="Maru K."/>
            <person name="Matthews C."/>
            <person name="McCusker W."/>
            <person name="McDonough S."/>
            <person name="Mehta T."/>
            <person name="Meldrim J."/>
            <person name="Meneus L."/>
            <person name="Mihai O."/>
            <person name="Mihalev A."/>
            <person name="Mihova T."/>
            <person name="Mittelman R."/>
            <person name="Mlenga V."/>
            <person name="Montmayeur A."/>
            <person name="Mulrain L."/>
            <person name="Navidi A."/>
            <person name="Naylor J."/>
            <person name="Negash T."/>
            <person name="Nguyen T."/>
            <person name="Nguyen N."/>
            <person name="Nicol R."/>
            <person name="Norbu C."/>
            <person name="Norbu N."/>
            <person name="Novod N."/>
            <person name="O'Neill B."/>
            <person name="Osman S."/>
            <person name="Markiewicz E."/>
            <person name="Oyono O.L."/>
            <person name="Patti C."/>
            <person name="Phunkhang P."/>
            <person name="Pierre F."/>
            <person name="Priest M."/>
            <person name="Raghuraman S."/>
            <person name="Rege F."/>
            <person name="Reyes R."/>
            <person name="Rise C."/>
            <person name="Rogov P."/>
            <person name="Ross K."/>
            <person name="Ryan E."/>
            <person name="Settipalli S."/>
            <person name="Shea T."/>
            <person name="Sherpa N."/>
            <person name="Shi L."/>
            <person name="Shih D."/>
            <person name="Sparrow T."/>
            <person name="Spaulding J."/>
            <person name="Stalker J."/>
            <person name="Stange-Thomann N."/>
            <person name="Stavropoulos S."/>
            <person name="Stone C."/>
            <person name="Strader C."/>
            <person name="Tesfaye S."/>
            <person name="Thomson T."/>
            <person name="Thoulutsang Y."/>
            <person name="Thoulutsang D."/>
            <person name="Topham K."/>
            <person name="Topping I."/>
            <person name="Tsamla T."/>
            <person name="Vassiliev H."/>
            <person name="Vo A."/>
            <person name="Wangchuk T."/>
            <person name="Wangdi T."/>
            <person name="Weiand M."/>
            <person name="Wilkinson J."/>
            <person name="Wilson A."/>
            <person name="Yadav S."/>
            <person name="Young G."/>
            <person name="Yu Q."/>
            <person name="Zembek L."/>
            <person name="Zhong D."/>
            <person name="Zimmer A."/>
            <person name="Zwirko Z."/>
            <person name="Jaffe D.B."/>
            <person name="Alvarez P."/>
            <person name="Brockman W."/>
            <person name="Butler J."/>
            <person name="Chin C."/>
            <person name="Gnerre S."/>
            <person name="Grabherr M."/>
            <person name="Kleber M."/>
            <person name="Mauceli E."/>
            <person name="MacCallum I."/>
        </authorList>
    </citation>
    <scope>NUCLEOTIDE SEQUENCE [LARGE SCALE GENOMIC DNA]</scope>
    <source>
        <strain evidence="2 3">TSC#14021-0224.01</strain>
    </source>
</reference>
<dbReference type="KEGG" id="der:6548418"/>
<dbReference type="OrthoDB" id="10330985at2759"/>
<proteinExistence type="predicted"/>
<name>B3NRA7_DROER</name>
<gene>
    <name evidence="2" type="primary">Dere\GG19858</name>
    <name evidence="2" type="synonym">dere_GLEANR_4706</name>
    <name evidence="2" type="synonym">GG19858</name>
    <name evidence="2" type="ORF">Dere_GG19858</name>
</gene>
<evidence type="ECO:0000256" key="1">
    <source>
        <dbReference type="SAM" id="SignalP"/>
    </source>
</evidence>
<dbReference type="HOGENOM" id="CLU_2833892_0_0_1"/>
<dbReference type="Proteomes" id="UP000008711">
    <property type="component" value="Unassembled WGS sequence"/>
</dbReference>
<organism evidence="2 3">
    <name type="scientific">Drosophila erecta</name>
    <name type="common">Fruit fly</name>
    <dbReference type="NCBI Taxonomy" id="7220"/>
    <lineage>
        <taxon>Eukaryota</taxon>
        <taxon>Metazoa</taxon>
        <taxon>Ecdysozoa</taxon>
        <taxon>Arthropoda</taxon>
        <taxon>Hexapoda</taxon>
        <taxon>Insecta</taxon>
        <taxon>Pterygota</taxon>
        <taxon>Neoptera</taxon>
        <taxon>Endopterygota</taxon>
        <taxon>Diptera</taxon>
        <taxon>Brachycera</taxon>
        <taxon>Muscomorpha</taxon>
        <taxon>Ephydroidea</taxon>
        <taxon>Drosophilidae</taxon>
        <taxon>Drosophila</taxon>
        <taxon>Sophophora</taxon>
    </lineage>
</organism>
<reference evidence="2 3" key="2">
    <citation type="journal article" date="2008" name="Bioinformatics">
        <title>Assembly reconciliation.</title>
        <authorList>
            <person name="Zimin A.V."/>
            <person name="Smith D.R."/>
            <person name="Sutton G."/>
            <person name="Yorke J.A."/>
        </authorList>
    </citation>
    <scope>NUCLEOTIDE SEQUENCE [LARGE SCALE GENOMIC DNA]</scope>
    <source>
        <strain evidence="2 3">TSC#14021-0224.01</strain>
    </source>
</reference>